<dbReference type="Proteomes" id="UP000794436">
    <property type="component" value="Unassembled WGS sequence"/>
</dbReference>
<dbReference type="EMBL" id="SPLM01000040">
    <property type="protein sequence ID" value="TMW64338.1"/>
    <property type="molecule type" value="Genomic_DNA"/>
</dbReference>
<keyword evidence="1" id="KW-0539">Nucleus</keyword>
<protein>
    <recommendedName>
        <fullName evidence="1">UV excision repair protein RAD23</fullName>
    </recommendedName>
</protein>
<keyword evidence="1" id="KW-0963">Cytoplasm</keyword>
<evidence type="ECO:0000313" key="4">
    <source>
        <dbReference type="EMBL" id="TMW64338.1"/>
    </source>
</evidence>
<accession>A0A8K1CJZ3</accession>
<keyword evidence="1" id="KW-0227">DNA damage</keyword>
<feature type="domain" description="UBA" evidence="3">
    <location>
        <begin position="136"/>
        <end position="175"/>
    </location>
</feature>
<dbReference type="CDD" id="cd14281">
    <property type="entry name" value="UBA2_Rad23_like"/>
    <property type="match status" value="1"/>
</dbReference>
<dbReference type="InterPro" id="IPR009060">
    <property type="entry name" value="UBA-like_sf"/>
</dbReference>
<feature type="domain" description="UBA" evidence="3">
    <location>
        <begin position="300"/>
        <end position="340"/>
    </location>
</feature>
<evidence type="ECO:0000256" key="2">
    <source>
        <dbReference type="SAM" id="MobiDB-lite"/>
    </source>
</evidence>
<evidence type="ECO:0000256" key="1">
    <source>
        <dbReference type="RuleBase" id="RU367049"/>
    </source>
</evidence>
<dbReference type="SUPFAM" id="SSF46934">
    <property type="entry name" value="UBA-like"/>
    <property type="match status" value="2"/>
</dbReference>
<evidence type="ECO:0000259" key="3">
    <source>
        <dbReference type="PROSITE" id="PS50030"/>
    </source>
</evidence>
<keyword evidence="5" id="KW-1185">Reference proteome</keyword>
<dbReference type="GO" id="GO:0005737">
    <property type="term" value="C:cytoplasm"/>
    <property type="evidence" value="ECO:0007669"/>
    <property type="project" value="UniProtKB-SubCell"/>
</dbReference>
<organism evidence="4 5">
    <name type="scientific">Pythium oligandrum</name>
    <name type="common">Mycoparasitic fungus</name>
    <dbReference type="NCBI Taxonomy" id="41045"/>
    <lineage>
        <taxon>Eukaryota</taxon>
        <taxon>Sar</taxon>
        <taxon>Stramenopiles</taxon>
        <taxon>Oomycota</taxon>
        <taxon>Peronosporomycetes</taxon>
        <taxon>Pythiales</taxon>
        <taxon>Pythiaceae</taxon>
        <taxon>Pythium</taxon>
    </lineage>
</organism>
<keyword evidence="1" id="KW-0234">DNA repair</keyword>
<proteinExistence type="inferred from homology"/>
<dbReference type="GO" id="GO:0043130">
    <property type="term" value="F:ubiquitin binding"/>
    <property type="evidence" value="ECO:0007669"/>
    <property type="project" value="UniProtKB-UniRule"/>
</dbReference>
<dbReference type="InterPro" id="IPR015940">
    <property type="entry name" value="UBA"/>
</dbReference>
<dbReference type="Pfam" id="PF00627">
    <property type="entry name" value="UBA"/>
    <property type="match status" value="2"/>
</dbReference>
<comment type="subcellular location">
    <subcellularLocation>
        <location evidence="1">Nucleus</location>
    </subcellularLocation>
    <subcellularLocation>
        <location evidence="1">Cytoplasm</location>
    </subcellularLocation>
</comment>
<feature type="region of interest" description="Disordered" evidence="2">
    <location>
        <begin position="109"/>
        <end position="140"/>
    </location>
</feature>
<dbReference type="GO" id="GO:0006289">
    <property type="term" value="P:nucleotide-excision repair"/>
    <property type="evidence" value="ECO:0007669"/>
    <property type="project" value="UniProtKB-UniRule"/>
</dbReference>
<dbReference type="PROSITE" id="PS50030">
    <property type="entry name" value="UBA"/>
    <property type="match status" value="2"/>
</dbReference>
<comment type="caution">
    <text evidence="4">The sequence shown here is derived from an EMBL/GenBank/DDBJ whole genome shotgun (WGS) entry which is preliminary data.</text>
</comment>
<feature type="compositionally biased region" description="Acidic residues" evidence="2">
    <location>
        <begin position="111"/>
        <end position="121"/>
    </location>
</feature>
<dbReference type="Gene3D" id="1.10.8.10">
    <property type="entry name" value="DNA helicase RuvA subunit, C-terminal domain"/>
    <property type="match status" value="2"/>
</dbReference>
<dbReference type="AlphaFoldDB" id="A0A8K1CJZ3"/>
<dbReference type="GO" id="GO:0031593">
    <property type="term" value="F:polyubiquitin modification-dependent protein binding"/>
    <property type="evidence" value="ECO:0007669"/>
    <property type="project" value="UniProtKB-UniRule"/>
</dbReference>
<dbReference type="OrthoDB" id="125622at2759"/>
<gene>
    <name evidence="4" type="ORF">Poli38472_012960</name>
</gene>
<feature type="compositionally biased region" description="Basic and acidic residues" evidence="2">
    <location>
        <begin position="131"/>
        <end position="140"/>
    </location>
</feature>
<name>A0A8K1CJZ3_PYTOL</name>
<comment type="function">
    <text evidence="1">Multiubiquitin chain receptor involved in modulation of proteasomal degradation. Involved in nucleotide excision repair.</text>
</comment>
<dbReference type="SMART" id="SM00165">
    <property type="entry name" value="UBA"/>
    <property type="match status" value="2"/>
</dbReference>
<feature type="region of interest" description="Disordered" evidence="2">
    <location>
        <begin position="47"/>
        <end position="67"/>
    </location>
</feature>
<reference evidence="4" key="1">
    <citation type="submission" date="2019-03" db="EMBL/GenBank/DDBJ databases">
        <title>Long read genome sequence of the mycoparasitic Pythium oligandrum ATCC 38472 isolated from sugarbeet rhizosphere.</title>
        <authorList>
            <person name="Gaulin E."/>
        </authorList>
    </citation>
    <scope>NUCLEOTIDE SEQUENCE</scope>
    <source>
        <strain evidence="4">ATCC 38472_TT</strain>
    </source>
</reference>
<dbReference type="InterPro" id="IPR004806">
    <property type="entry name" value="Rad23"/>
</dbReference>
<dbReference type="GO" id="GO:0003684">
    <property type="term" value="F:damaged DNA binding"/>
    <property type="evidence" value="ECO:0007669"/>
    <property type="project" value="UniProtKB-UniRule"/>
</dbReference>
<dbReference type="GO" id="GO:0005634">
    <property type="term" value="C:nucleus"/>
    <property type="evidence" value="ECO:0007669"/>
    <property type="project" value="UniProtKB-SubCell"/>
</dbReference>
<evidence type="ECO:0000313" key="5">
    <source>
        <dbReference type="Proteomes" id="UP000794436"/>
    </source>
</evidence>
<comment type="similarity">
    <text evidence="1">Belongs to the RAD23 family.</text>
</comment>
<dbReference type="PRINTS" id="PR01839">
    <property type="entry name" value="RAD23PROTEIN"/>
</dbReference>
<dbReference type="GO" id="GO:0043161">
    <property type="term" value="P:proteasome-mediated ubiquitin-dependent protein catabolic process"/>
    <property type="evidence" value="ECO:0007669"/>
    <property type="project" value="UniProtKB-UniRule"/>
</dbReference>
<sequence>MATSICVRCVDGPEVRLEVPRGTWRIQVAEIKRHVLRELMQMDVRHPRATMEDVEETKASDDERSKSIGDDAAVSVHASFLLFKGQILADADDVNLFALTPADFFVLAPESSEDDDDEKEEETEHKSKKRPREEHDTDEHAQQLVEMGFTVEQARNALELTGHDLARAVAVLMGDETVLSASGAVNGSNSARKEWVEQLLRRHPSLRAIESVLPHREMEELRIRAKQNTFQALVLLKESFSMHWLAQLNENPVATLEFLGSSIDPSELPPPRKTTTKKAQPIEVNSPTKVMEVDSPTPISKHQEAIERLTSMGFALDVVEMIYESCGKNEELAANLLLETLQ</sequence>